<dbReference type="PANTHER" id="PTHR36174:SF1">
    <property type="entry name" value="LIPID II:GLYCINE GLYCYLTRANSFERASE"/>
    <property type="match status" value="1"/>
</dbReference>
<proteinExistence type="inferred from homology"/>
<evidence type="ECO:0000313" key="7">
    <source>
        <dbReference type="EMBL" id="GCE26766.1"/>
    </source>
</evidence>
<evidence type="ECO:0000256" key="1">
    <source>
        <dbReference type="ARBA" id="ARBA00009943"/>
    </source>
</evidence>
<dbReference type="GO" id="GO:0016755">
    <property type="term" value="F:aminoacyltransferase activity"/>
    <property type="evidence" value="ECO:0007669"/>
    <property type="project" value="InterPro"/>
</dbReference>
<keyword evidence="5" id="KW-0012">Acyltransferase</keyword>
<dbReference type="PROSITE" id="PS51191">
    <property type="entry name" value="FEMABX"/>
    <property type="match status" value="1"/>
</dbReference>
<dbReference type="Proteomes" id="UP000287171">
    <property type="component" value="Unassembled WGS sequence"/>
</dbReference>
<evidence type="ECO:0000256" key="5">
    <source>
        <dbReference type="ARBA" id="ARBA00023315"/>
    </source>
</evidence>
<evidence type="ECO:0000313" key="8">
    <source>
        <dbReference type="Proteomes" id="UP000287171"/>
    </source>
</evidence>
<reference evidence="8" key="1">
    <citation type="submission" date="2018-12" db="EMBL/GenBank/DDBJ databases">
        <title>Tengunoibacter tsumagoiensis gen. nov., sp. nov., Dictyobacter kobayashii sp. nov., D. alpinus sp. nov., and D. joshuensis sp. nov. and description of Dictyobacteraceae fam. nov. within the order Ktedonobacterales isolated from Tengu-no-mugimeshi.</title>
        <authorList>
            <person name="Wang C.M."/>
            <person name="Zheng Y."/>
            <person name="Sakai Y."/>
            <person name="Toyoda A."/>
            <person name="Minakuchi Y."/>
            <person name="Abe K."/>
            <person name="Yokota A."/>
            <person name="Yabe S."/>
        </authorList>
    </citation>
    <scope>NUCLEOTIDE SEQUENCE [LARGE SCALE GENOMIC DNA]</scope>
    <source>
        <strain evidence="8">Uno16</strain>
    </source>
</reference>
<dbReference type="OrthoDB" id="9785911at2"/>
<protein>
    <submittedName>
        <fullName evidence="7">Methicillin resistance protein</fullName>
    </submittedName>
</protein>
<accession>A0A402B5Y7</accession>
<organism evidence="7 8">
    <name type="scientific">Dictyobacter alpinus</name>
    <dbReference type="NCBI Taxonomy" id="2014873"/>
    <lineage>
        <taxon>Bacteria</taxon>
        <taxon>Bacillati</taxon>
        <taxon>Chloroflexota</taxon>
        <taxon>Ktedonobacteria</taxon>
        <taxon>Ktedonobacterales</taxon>
        <taxon>Dictyobacteraceae</taxon>
        <taxon>Dictyobacter</taxon>
    </lineage>
</organism>
<keyword evidence="3" id="KW-0133">Cell shape</keyword>
<dbReference type="GO" id="GO:0009252">
    <property type="term" value="P:peptidoglycan biosynthetic process"/>
    <property type="evidence" value="ECO:0007669"/>
    <property type="project" value="UniProtKB-KW"/>
</dbReference>
<evidence type="ECO:0000256" key="3">
    <source>
        <dbReference type="ARBA" id="ARBA00022960"/>
    </source>
</evidence>
<evidence type="ECO:0000256" key="4">
    <source>
        <dbReference type="ARBA" id="ARBA00022984"/>
    </source>
</evidence>
<keyword evidence="2" id="KW-0808">Transferase</keyword>
<dbReference type="Pfam" id="PF02388">
    <property type="entry name" value="FemAB"/>
    <property type="match status" value="1"/>
</dbReference>
<dbReference type="SUPFAM" id="SSF55729">
    <property type="entry name" value="Acyl-CoA N-acyltransferases (Nat)"/>
    <property type="match status" value="2"/>
</dbReference>
<evidence type="ECO:0000256" key="2">
    <source>
        <dbReference type="ARBA" id="ARBA00022679"/>
    </source>
</evidence>
<dbReference type="PANTHER" id="PTHR36174">
    <property type="entry name" value="LIPID II:GLYCINE GLYCYLTRANSFERASE"/>
    <property type="match status" value="1"/>
</dbReference>
<comment type="caution">
    <text evidence="7">The sequence shown here is derived from an EMBL/GenBank/DDBJ whole genome shotgun (WGS) entry which is preliminary data.</text>
</comment>
<dbReference type="InterPro" id="IPR003447">
    <property type="entry name" value="FEMABX"/>
</dbReference>
<dbReference type="InterPro" id="IPR016181">
    <property type="entry name" value="Acyl_CoA_acyltransferase"/>
</dbReference>
<dbReference type="GO" id="GO:0008360">
    <property type="term" value="P:regulation of cell shape"/>
    <property type="evidence" value="ECO:0007669"/>
    <property type="project" value="UniProtKB-KW"/>
</dbReference>
<keyword evidence="6" id="KW-0961">Cell wall biogenesis/degradation</keyword>
<dbReference type="InterPro" id="IPR050644">
    <property type="entry name" value="PG_Glycine_Bridge_Synth"/>
</dbReference>
<dbReference type="GO" id="GO:0071555">
    <property type="term" value="P:cell wall organization"/>
    <property type="evidence" value="ECO:0007669"/>
    <property type="project" value="UniProtKB-KW"/>
</dbReference>
<dbReference type="Gene3D" id="3.40.630.30">
    <property type="match status" value="2"/>
</dbReference>
<dbReference type="RefSeq" id="WP_126627181.1">
    <property type="nucleotide sequence ID" value="NZ_BIFT01000001.1"/>
</dbReference>
<dbReference type="EMBL" id="BIFT01000001">
    <property type="protein sequence ID" value="GCE26766.1"/>
    <property type="molecule type" value="Genomic_DNA"/>
</dbReference>
<dbReference type="AlphaFoldDB" id="A0A402B5Y7"/>
<sequence length="373" mass="43372">MSITIQEIHDREQWNAFLCSQPHGHFLQSYEWGELSRELGERVYRLGVLENGRLVGGMQFTVSNVPLPLPKLRPTWLYCARGPVLARQDVSLLALLLKQVELIAQQERAITLRVEPNIADDDPDLDAWLAIYHKAGFFSNPNSIHGRRSWVLDIQPSADQLYSAFMPAWQRSIDLALQHDIVIRTCYGTSDFDTYYELLRSTSERDGVFLHSSDYHWKTWQAFSANDDAAILLAEHQGRPLAAKMILRFGDWCWDMFTGVEEIEQMPSPVQLLQYHALQWARLRGARFFDFRSIPDVLVPGEDQWEAYEYKKGFSGFSRLTMPTQDYVYQPLIYKPWRKVVELGREQRHKERQWAELEKQLPSGIPEVLLDAD</sequence>
<comment type="similarity">
    <text evidence="1">Belongs to the FemABX family.</text>
</comment>
<keyword evidence="4" id="KW-0573">Peptidoglycan synthesis</keyword>
<gene>
    <name evidence="7" type="ORF">KDA_22500</name>
</gene>
<keyword evidence="8" id="KW-1185">Reference proteome</keyword>
<name>A0A402B5Y7_9CHLR</name>
<evidence type="ECO:0000256" key="6">
    <source>
        <dbReference type="ARBA" id="ARBA00023316"/>
    </source>
</evidence>